<evidence type="ECO:0000313" key="3">
    <source>
        <dbReference type="EMBL" id="MFC6892086.1"/>
    </source>
</evidence>
<dbReference type="SMART" id="SM00849">
    <property type="entry name" value="Lactamase_B"/>
    <property type="match status" value="1"/>
</dbReference>
<protein>
    <submittedName>
        <fullName evidence="3">MBL fold metallo-hydrolase</fullName>
    </submittedName>
</protein>
<name>A0ABD5UVD2_9EURY</name>
<proteinExistence type="predicted"/>
<dbReference type="PANTHER" id="PTHR43546">
    <property type="entry name" value="UPF0173 METAL-DEPENDENT HYDROLASE MJ1163-RELATED"/>
    <property type="match status" value="1"/>
</dbReference>
<evidence type="ECO:0000256" key="1">
    <source>
        <dbReference type="ARBA" id="ARBA00022801"/>
    </source>
</evidence>
<feature type="domain" description="Metallo-beta-lactamase" evidence="2">
    <location>
        <begin position="28"/>
        <end position="238"/>
    </location>
</feature>
<dbReference type="Proteomes" id="UP001596296">
    <property type="component" value="Unassembled WGS sequence"/>
</dbReference>
<dbReference type="GO" id="GO:0016787">
    <property type="term" value="F:hydrolase activity"/>
    <property type="evidence" value="ECO:0007669"/>
    <property type="project" value="UniProtKB-KW"/>
</dbReference>
<sequence>MVHSDWGDWLPRAVADADPETVALWYLGCNGFAIKGSDGTVLWIDPYLGTGDPPRTTRMIPVPFDPADVTDADALFVTHEHTDHVHGPSQAPILAGTDADLIGPDDSLAVAREENWTDRWDVSDDQFTEIEEGDTVRVGGFAVDVVEVHDPDATHPVGYVIRHDDAAIFHGGDTKHSAVLEAVGERYDVDLGILAFGSAGTIPDKETREPAYTKWYADENEVVDAARAIRADRLLPTHWDMWKGLTADPTALHPHVRSFEYPRSLRIAEIGDRVDL</sequence>
<dbReference type="RefSeq" id="WP_379741593.1">
    <property type="nucleotide sequence ID" value="NZ_JBHSVN010000001.1"/>
</dbReference>
<dbReference type="InterPro" id="IPR001279">
    <property type="entry name" value="Metallo-B-lactamas"/>
</dbReference>
<reference evidence="3 4" key="1">
    <citation type="journal article" date="2019" name="Int. J. Syst. Evol. Microbiol.">
        <title>The Global Catalogue of Microorganisms (GCM) 10K type strain sequencing project: providing services to taxonomists for standard genome sequencing and annotation.</title>
        <authorList>
            <consortium name="The Broad Institute Genomics Platform"/>
            <consortium name="The Broad Institute Genome Sequencing Center for Infectious Disease"/>
            <person name="Wu L."/>
            <person name="Ma J."/>
        </authorList>
    </citation>
    <scope>NUCLEOTIDE SEQUENCE [LARGE SCALE GENOMIC DNA]</scope>
    <source>
        <strain evidence="3 4">SKJ47</strain>
    </source>
</reference>
<dbReference type="Gene3D" id="3.60.15.10">
    <property type="entry name" value="Ribonuclease Z/Hydroxyacylglutathione hydrolase-like"/>
    <property type="match status" value="1"/>
</dbReference>
<dbReference type="Pfam" id="PF12706">
    <property type="entry name" value="Lactamase_B_2"/>
    <property type="match status" value="1"/>
</dbReference>
<gene>
    <name evidence="3" type="ORF">ACFQE9_05585</name>
</gene>
<dbReference type="EMBL" id="JBHSXL010000004">
    <property type="protein sequence ID" value="MFC6892086.1"/>
    <property type="molecule type" value="Genomic_DNA"/>
</dbReference>
<dbReference type="InterPro" id="IPR036866">
    <property type="entry name" value="RibonucZ/Hydroxyglut_hydro"/>
</dbReference>
<comment type="caution">
    <text evidence="3">The sequence shown here is derived from an EMBL/GenBank/DDBJ whole genome shotgun (WGS) entry which is preliminary data.</text>
</comment>
<evidence type="ECO:0000259" key="2">
    <source>
        <dbReference type="SMART" id="SM00849"/>
    </source>
</evidence>
<accession>A0ABD5UVD2</accession>
<organism evidence="3 4">
    <name type="scientific">Halopenitus salinus</name>
    <dbReference type="NCBI Taxonomy" id="1198295"/>
    <lineage>
        <taxon>Archaea</taxon>
        <taxon>Methanobacteriati</taxon>
        <taxon>Methanobacteriota</taxon>
        <taxon>Stenosarchaea group</taxon>
        <taxon>Halobacteria</taxon>
        <taxon>Halobacteriales</taxon>
        <taxon>Haloferacaceae</taxon>
        <taxon>Halopenitus</taxon>
    </lineage>
</organism>
<dbReference type="SUPFAM" id="SSF56281">
    <property type="entry name" value="Metallo-hydrolase/oxidoreductase"/>
    <property type="match status" value="1"/>
</dbReference>
<evidence type="ECO:0000313" key="4">
    <source>
        <dbReference type="Proteomes" id="UP001596296"/>
    </source>
</evidence>
<keyword evidence="1" id="KW-0378">Hydrolase</keyword>
<keyword evidence="4" id="KW-1185">Reference proteome</keyword>
<dbReference type="InterPro" id="IPR050114">
    <property type="entry name" value="UPF0173_UPF0282_UlaG_hydrolase"/>
</dbReference>
<dbReference type="AlphaFoldDB" id="A0ABD5UVD2"/>
<dbReference type="PANTHER" id="PTHR43546:SF9">
    <property type="entry name" value="L-ASCORBATE-6-PHOSPHATE LACTONASE ULAG-RELATED"/>
    <property type="match status" value="1"/>
</dbReference>